<name>A0ABT0QCU8_9FLAO</name>
<sequence>MRKLYTNKTFTNNNSIKLMLFAVLLITSIFSSYSQVRVPFSPRTSNYTIKGDFTMVGNTNLTLVNYGNNTDNNNDMEYVDIDGTAVPGNNTLNSSSALVTFSTENGAIPDCSKILYAGLYWTGRSEDTNSDPNLDGDNDQNTFQVTKGGITKNFDKRKVSLKGPLSSGYTEITAGASGIISDPINIAYPTNGDERNMYVGYADVTAYVTANGIGEYFVADIALVEGDGGGTGYYGGWGMVIVYENSKMNWRDVTVFDGHAFVNSGVASHTIDVSGFNAVPFGDVNLKLGLMAGEGDIGVSGDYFEMIIPDNNDDENDLTTLNDNSYQRLSHSGNTTGNFFNSSIGPAANTRNPNLQNNSGLDIVMFDIDNTGNVLIPNNKTYTRFRYGSTQDTYIIFNATFSVDAYIPEPEGVLNITSINGSPPSPPDILEPGQYSDYTLEIKNTGTEATINTIITIPLPETVNPSNLNITSNTYSPFSTTNVPYYDNDPVHGPNGAIIWNLGSLPVPSDPNTVLADISFRLTVTSDCNTLTDPSFNPEVSLEGTIVGNGAISNISFNFPLILGYQVAGLCAGEPVPAPSIIDIDYLDYINEPPTASNPAPINIECGGTVPPADILVVDDEADNSGINPIVAWVSDVSDNGTNPEIITRTYSVTDDCNNSINVTQTITIADTQDPDTPTLADVTGECSATATAPT</sequence>
<evidence type="ECO:0000313" key="2">
    <source>
        <dbReference type="Proteomes" id="UP001165381"/>
    </source>
</evidence>
<gene>
    <name evidence="1" type="ORF">M3P09_07285</name>
</gene>
<comment type="caution">
    <text evidence="1">The sequence shown here is derived from an EMBL/GenBank/DDBJ whole genome shotgun (WGS) entry which is preliminary data.</text>
</comment>
<dbReference type="EMBL" id="JAMFLZ010000003">
    <property type="protein sequence ID" value="MCL6294791.1"/>
    <property type="molecule type" value="Genomic_DNA"/>
</dbReference>
<protein>
    <recommendedName>
        <fullName evidence="3">DUF11 domain-containing protein</fullName>
    </recommendedName>
</protein>
<reference evidence="1" key="1">
    <citation type="submission" date="2022-05" db="EMBL/GenBank/DDBJ databases">
        <authorList>
            <person name="Park J.-S."/>
        </authorList>
    </citation>
    <scope>NUCLEOTIDE SEQUENCE</scope>
    <source>
        <strain evidence="1">2012CJ34-3</strain>
    </source>
</reference>
<feature type="non-terminal residue" evidence="1">
    <location>
        <position position="695"/>
    </location>
</feature>
<evidence type="ECO:0008006" key="3">
    <source>
        <dbReference type="Google" id="ProtNLM"/>
    </source>
</evidence>
<keyword evidence="2" id="KW-1185">Reference proteome</keyword>
<dbReference type="Proteomes" id="UP001165381">
    <property type="component" value="Unassembled WGS sequence"/>
</dbReference>
<accession>A0ABT0QCU8</accession>
<evidence type="ECO:0000313" key="1">
    <source>
        <dbReference type="EMBL" id="MCL6294791.1"/>
    </source>
</evidence>
<proteinExistence type="predicted"/>
<organism evidence="1 2">
    <name type="scientific">Jejuia spongiicola</name>
    <dbReference type="NCBI Taxonomy" id="2942207"/>
    <lineage>
        <taxon>Bacteria</taxon>
        <taxon>Pseudomonadati</taxon>
        <taxon>Bacteroidota</taxon>
        <taxon>Flavobacteriia</taxon>
        <taxon>Flavobacteriales</taxon>
        <taxon>Flavobacteriaceae</taxon>
        <taxon>Jejuia</taxon>
    </lineage>
</organism>